<keyword evidence="1" id="KW-0472">Membrane</keyword>
<organism evidence="2 3">
    <name type="scientific">Neoroseomonas soli</name>
    <dbReference type="NCBI Taxonomy" id="1081025"/>
    <lineage>
        <taxon>Bacteria</taxon>
        <taxon>Pseudomonadati</taxon>
        <taxon>Pseudomonadota</taxon>
        <taxon>Alphaproteobacteria</taxon>
        <taxon>Acetobacterales</taxon>
        <taxon>Acetobacteraceae</taxon>
        <taxon>Neoroseomonas</taxon>
    </lineage>
</organism>
<reference evidence="2" key="1">
    <citation type="submission" date="2020-01" db="EMBL/GenBank/DDBJ databases">
        <authorList>
            <person name="Rat A."/>
        </authorList>
    </citation>
    <scope>NUCLEOTIDE SEQUENCE</scope>
    <source>
        <strain evidence="2">LMG 31231</strain>
    </source>
</reference>
<accession>A0A9X9X2G4</accession>
<dbReference type="Proteomes" id="UP001138751">
    <property type="component" value="Unassembled WGS sequence"/>
</dbReference>
<dbReference type="AlphaFoldDB" id="A0A9X9X2G4"/>
<protein>
    <submittedName>
        <fullName evidence="2">Uncharacterized protein</fullName>
    </submittedName>
</protein>
<evidence type="ECO:0000313" key="3">
    <source>
        <dbReference type="Proteomes" id="UP001138751"/>
    </source>
</evidence>
<keyword evidence="1" id="KW-0812">Transmembrane</keyword>
<keyword evidence="3" id="KW-1185">Reference proteome</keyword>
<evidence type="ECO:0000256" key="1">
    <source>
        <dbReference type="SAM" id="Phobius"/>
    </source>
</evidence>
<sequence length="65" mass="6220">MIVNGSALLAMVVYRAMMLAELLPLAGGAASGFLPSTPLLSGLASVAASALMAGCGPMAAAEGSP</sequence>
<reference evidence="2" key="2">
    <citation type="journal article" date="2021" name="Syst. Appl. Microbiol.">
        <title>Roseomonas hellenica sp. nov., isolated from roots of wild-growing Alkanna tinctoria.</title>
        <authorList>
            <person name="Rat A."/>
            <person name="Naranjo H.D."/>
            <person name="Lebbe L."/>
            <person name="Cnockaert M."/>
            <person name="Krigas N."/>
            <person name="Grigoriadou K."/>
            <person name="Maloupa E."/>
            <person name="Willems A."/>
        </authorList>
    </citation>
    <scope>NUCLEOTIDE SEQUENCE</scope>
    <source>
        <strain evidence="2">LMG 31231</strain>
    </source>
</reference>
<feature type="transmembrane region" description="Helical" evidence="1">
    <location>
        <begin position="12"/>
        <end position="34"/>
    </location>
</feature>
<evidence type="ECO:0000313" key="2">
    <source>
        <dbReference type="EMBL" id="MBR0673593.1"/>
    </source>
</evidence>
<gene>
    <name evidence="2" type="ORF">GXW76_20645</name>
</gene>
<proteinExistence type="predicted"/>
<keyword evidence="1" id="KW-1133">Transmembrane helix</keyword>
<dbReference type="EMBL" id="JAAEDM010000078">
    <property type="protein sequence ID" value="MBR0673593.1"/>
    <property type="molecule type" value="Genomic_DNA"/>
</dbReference>
<comment type="caution">
    <text evidence="2">The sequence shown here is derived from an EMBL/GenBank/DDBJ whole genome shotgun (WGS) entry which is preliminary data.</text>
</comment>
<name>A0A9X9X2G4_9PROT</name>